<evidence type="ECO:0000313" key="4">
    <source>
        <dbReference type="Proteomes" id="UP001326199"/>
    </source>
</evidence>
<comment type="caution">
    <text evidence="3">The sequence shown here is derived from an EMBL/GenBank/DDBJ whole genome shotgun (WGS) entry which is preliminary data.</text>
</comment>
<organism evidence="3 4">
    <name type="scientific">Podospora pseudopauciseta</name>
    <dbReference type="NCBI Taxonomy" id="2093780"/>
    <lineage>
        <taxon>Eukaryota</taxon>
        <taxon>Fungi</taxon>
        <taxon>Dikarya</taxon>
        <taxon>Ascomycota</taxon>
        <taxon>Pezizomycotina</taxon>
        <taxon>Sordariomycetes</taxon>
        <taxon>Sordariomycetidae</taxon>
        <taxon>Sordariales</taxon>
        <taxon>Podosporaceae</taxon>
        <taxon>Podospora</taxon>
    </lineage>
</organism>
<proteinExistence type="predicted"/>
<reference evidence="3 4" key="1">
    <citation type="journal article" date="2023" name="bioRxiv">
        <title>High-quality genome assemblies of four members of thePodospora anserinaspecies complex.</title>
        <authorList>
            <person name="Ament-Velasquez S.L."/>
            <person name="Vogan A.A."/>
            <person name="Wallerman O."/>
            <person name="Hartmann F."/>
            <person name="Gautier V."/>
            <person name="Silar P."/>
            <person name="Giraud T."/>
            <person name="Johannesson H."/>
        </authorList>
    </citation>
    <scope>NUCLEOTIDE SEQUENCE [LARGE SCALE GENOMIC DNA]</scope>
    <source>
        <strain evidence="3 4">CBS 411.78</strain>
    </source>
</reference>
<name>A0ABR0H6D4_9PEZI</name>
<sequence>MSFKIFYLIFCGIQFHVVNLLDISDHHPGGPLCRKSTQLAECCLRHPKFMTGNDVPPPTSSTPPRFPSRFRSTASGKK</sequence>
<gene>
    <name evidence="3" type="ORF">QC763_0100090</name>
</gene>
<feature type="signal peptide" evidence="2">
    <location>
        <begin position="1"/>
        <end position="20"/>
    </location>
</feature>
<feature type="region of interest" description="Disordered" evidence="1">
    <location>
        <begin position="52"/>
        <end position="78"/>
    </location>
</feature>
<keyword evidence="2" id="KW-0732">Signal</keyword>
<dbReference type="Proteomes" id="UP001326199">
    <property type="component" value="Unassembled WGS sequence"/>
</dbReference>
<evidence type="ECO:0000256" key="1">
    <source>
        <dbReference type="SAM" id="MobiDB-lite"/>
    </source>
</evidence>
<evidence type="ECO:0000256" key="2">
    <source>
        <dbReference type="SAM" id="SignalP"/>
    </source>
</evidence>
<evidence type="ECO:0000313" key="3">
    <source>
        <dbReference type="EMBL" id="KAK4663588.1"/>
    </source>
</evidence>
<dbReference type="EMBL" id="JAFFHB010000008">
    <property type="protein sequence ID" value="KAK4663588.1"/>
    <property type="molecule type" value="Genomic_DNA"/>
</dbReference>
<feature type="compositionally biased region" description="Low complexity" evidence="1">
    <location>
        <begin position="67"/>
        <end position="78"/>
    </location>
</feature>
<dbReference type="GeneID" id="87926627"/>
<feature type="chain" id="PRO_5047010196" description="Secreted protein" evidence="2">
    <location>
        <begin position="21"/>
        <end position="78"/>
    </location>
</feature>
<protein>
    <recommendedName>
        <fullName evidence="5">Secreted protein</fullName>
    </recommendedName>
</protein>
<evidence type="ECO:0008006" key="5">
    <source>
        <dbReference type="Google" id="ProtNLM"/>
    </source>
</evidence>
<accession>A0ABR0H6D4</accession>
<keyword evidence="4" id="KW-1185">Reference proteome</keyword>
<feature type="compositionally biased region" description="Pro residues" evidence="1">
    <location>
        <begin position="55"/>
        <end position="66"/>
    </location>
</feature>
<dbReference type="RefSeq" id="XP_062763554.1">
    <property type="nucleotide sequence ID" value="XM_062906394.1"/>
</dbReference>